<evidence type="ECO:0000313" key="3">
    <source>
        <dbReference type="Proteomes" id="UP001206128"/>
    </source>
</evidence>
<gene>
    <name evidence="2" type="ORF">LX83_004708</name>
</gene>
<protein>
    <submittedName>
        <fullName evidence="2">RHS repeat-associated core domain-containing protein</fullName>
    </submittedName>
</protein>
<organism evidence="2 3">
    <name type="scientific">Goodfellowiella coeruleoviolacea</name>
    <dbReference type="NCBI Taxonomy" id="334858"/>
    <lineage>
        <taxon>Bacteria</taxon>
        <taxon>Bacillati</taxon>
        <taxon>Actinomycetota</taxon>
        <taxon>Actinomycetes</taxon>
        <taxon>Pseudonocardiales</taxon>
        <taxon>Pseudonocardiaceae</taxon>
        <taxon>Goodfellowiella</taxon>
    </lineage>
</organism>
<reference evidence="2" key="1">
    <citation type="submission" date="2022-06" db="EMBL/GenBank/DDBJ databases">
        <title>Genomic Encyclopedia of Archaeal and Bacterial Type Strains, Phase II (KMG-II): from individual species to whole genera.</title>
        <authorList>
            <person name="Goeker M."/>
        </authorList>
    </citation>
    <scope>NUCLEOTIDE SEQUENCE</scope>
    <source>
        <strain evidence="2">DSM 43935</strain>
    </source>
</reference>
<comment type="caution">
    <text evidence="2">The sequence shown here is derived from an EMBL/GenBank/DDBJ whole genome shotgun (WGS) entry which is preliminary data.</text>
</comment>
<dbReference type="Proteomes" id="UP001206128">
    <property type="component" value="Unassembled WGS sequence"/>
</dbReference>
<keyword evidence="3" id="KW-1185">Reference proteome</keyword>
<accession>A0AAE3GI33</accession>
<feature type="compositionally biased region" description="Basic and acidic residues" evidence="1">
    <location>
        <begin position="54"/>
        <end position="63"/>
    </location>
</feature>
<dbReference type="InterPro" id="IPR022385">
    <property type="entry name" value="Rhs_assc_core"/>
</dbReference>
<dbReference type="NCBIfam" id="TIGR03696">
    <property type="entry name" value="Rhs_assc_core"/>
    <property type="match status" value="1"/>
</dbReference>
<dbReference type="Gene3D" id="2.180.10.10">
    <property type="entry name" value="RHS repeat-associated core"/>
    <property type="match status" value="1"/>
</dbReference>
<dbReference type="AlphaFoldDB" id="A0AAE3GI33"/>
<proteinExistence type="predicted"/>
<feature type="region of interest" description="Disordered" evidence="1">
    <location>
        <begin position="352"/>
        <end position="378"/>
    </location>
</feature>
<evidence type="ECO:0000256" key="1">
    <source>
        <dbReference type="SAM" id="MobiDB-lite"/>
    </source>
</evidence>
<feature type="region of interest" description="Disordered" evidence="1">
    <location>
        <begin position="54"/>
        <end position="74"/>
    </location>
</feature>
<name>A0AAE3GI33_9PSEU</name>
<evidence type="ECO:0000313" key="2">
    <source>
        <dbReference type="EMBL" id="MCP2167835.1"/>
    </source>
</evidence>
<sequence length="461" mass="49598">MPWWRTCTANGVQHSSPGSTKRFSYDQIGRLTRTQDVSAASGLCTVRTHAFDDQRTNRTEKASRSGRTAGECPADAEPALAETHSYDSADRLIDEGCTYDAYGRITTTPGGVTNAFYVNDLVRSQQTADARMTWTLDPALRQRSFVSEKLVNDQRANAVTKVNHYGDDSDEPRWIAEDITQNNNITRNVSSPEGDLAVTTGLAGNITLQLTNLHGDVVATVGVTGGQIDTVTVLDSDEFGLPSTDTPAAATARYGWLGGKQRSAEALGGVLLMGARLYHPGTGRFWQPDPEPGGGATLYDYCAGDPVNCSDLDGRWRWLKSLGNVVASVPSIWSSSGLKVLTSRSPLRLTIPSGSTAEAGPMPRTSASATVSSCPAGELPRSGRSVILGRSPVSWSTTSPSAGSTPTLWSLAVPLSSSIMRIVCMVVNRGLSLHRRERRRLSRKIRRSTAVVLDVRNVKSR</sequence>
<dbReference type="EMBL" id="JAMTCK010000011">
    <property type="protein sequence ID" value="MCP2167835.1"/>
    <property type="molecule type" value="Genomic_DNA"/>
</dbReference>